<organism evidence="2 3">
    <name type="scientific">Anaeromyces robustus</name>
    <dbReference type="NCBI Taxonomy" id="1754192"/>
    <lineage>
        <taxon>Eukaryota</taxon>
        <taxon>Fungi</taxon>
        <taxon>Fungi incertae sedis</taxon>
        <taxon>Chytridiomycota</taxon>
        <taxon>Chytridiomycota incertae sedis</taxon>
        <taxon>Neocallimastigomycetes</taxon>
        <taxon>Neocallimastigales</taxon>
        <taxon>Neocallimastigaceae</taxon>
        <taxon>Anaeromyces</taxon>
    </lineage>
</organism>
<proteinExistence type="predicted"/>
<comment type="caution">
    <text evidence="2">The sequence shown here is derived from an EMBL/GenBank/DDBJ whole genome shotgun (WGS) entry which is preliminary data.</text>
</comment>
<sequence>MQYMNNENNDNNNKKPETLNNNHIKSPNHENILNTLEILSRKTPLKKVISPKFKTPSKTPNKNKTPIKNLQITNFSSIEGSKSSFDINKTYDKFIQDYNSNILNFSKKSPRNDNSKDKKKRRISLNNYENSPNKRIKNSNSNFNEYDNTFQIIY</sequence>
<keyword evidence="3" id="KW-1185">Reference proteome</keyword>
<dbReference type="AlphaFoldDB" id="A0A1Y1X0D2"/>
<accession>A0A1Y1X0D2</accession>
<name>A0A1Y1X0D2_9FUNG</name>
<dbReference type="EMBL" id="MCFG01000188">
    <property type="protein sequence ID" value="ORX79058.1"/>
    <property type="molecule type" value="Genomic_DNA"/>
</dbReference>
<feature type="region of interest" description="Disordered" evidence="1">
    <location>
        <begin position="1"/>
        <end position="28"/>
    </location>
</feature>
<evidence type="ECO:0000313" key="3">
    <source>
        <dbReference type="Proteomes" id="UP000193944"/>
    </source>
</evidence>
<evidence type="ECO:0000313" key="2">
    <source>
        <dbReference type="EMBL" id="ORX79058.1"/>
    </source>
</evidence>
<feature type="compositionally biased region" description="Low complexity" evidence="1">
    <location>
        <begin position="1"/>
        <end position="11"/>
    </location>
</feature>
<dbReference type="Proteomes" id="UP000193944">
    <property type="component" value="Unassembled WGS sequence"/>
</dbReference>
<gene>
    <name evidence="2" type="ORF">BCR32DRAFT_301191</name>
</gene>
<reference evidence="2 3" key="1">
    <citation type="submission" date="2016-08" db="EMBL/GenBank/DDBJ databases">
        <title>A Parts List for Fungal Cellulosomes Revealed by Comparative Genomics.</title>
        <authorList>
            <consortium name="DOE Joint Genome Institute"/>
            <person name="Haitjema C.H."/>
            <person name="Gilmore S.P."/>
            <person name="Henske J.K."/>
            <person name="Solomon K.V."/>
            <person name="De Groot R."/>
            <person name="Kuo A."/>
            <person name="Mondo S.J."/>
            <person name="Salamov A.A."/>
            <person name="Labutti K."/>
            <person name="Zhao Z."/>
            <person name="Chiniquy J."/>
            <person name="Barry K."/>
            <person name="Brewer H.M."/>
            <person name="Purvine S.O."/>
            <person name="Wright A.T."/>
            <person name="Boxma B."/>
            <person name="Van Alen T."/>
            <person name="Hackstein J.H."/>
            <person name="Baker S.E."/>
            <person name="Grigoriev I.V."/>
            <person name="O'Malley M.A."/>
        </authorList>
    </citation>
    <scope>NUCLEOTIDE SEQUENCE [LARGE SCALE GENOMIC DNA]</scope>
    <source>
        <strain evidence="2 3">S4</strain>
    </source>
</reference>
<evidence type="ECO:0000256" key="1">
    <source>
        <dbReference type="SAM" id="MobiDB-lite"/>
    </source>
</evidence>
<protein>
    <submittedName>
        <fullName evidence="2">Uncharacterized protein</fullName>
    </submittedName>
</protein>
<reference evidence="2 3" key="2">
    <citation type="submission" date="2016-08" db="EMBL/GenBank/DDBJ databases">
        <title>Pervasive Adenine N6-methylation of Active Genes in Fungi.</title>
        <authorList>
            <consortium name="DOE Joint Genome Institute"/>
            <person name="Mondo S.J."/>
            <person name="Dannebaum R.O."/>
            <person name="Kuo R.C."/>
            <person name="Labutti K."/>
            <person name="Haridas S."/>
            <person name="Kuo A."/>
            <person name="Salamov A."/>
            <person name="Ahrendt S.R."/>
            <person name="Lipzen A."/>
            <person name="Sullivan W."/>
            <person name="Andreopoulos W.B."/>
            <person name="Clum A."/>
            <person name="Lindquist E."/>
            <person name="Daum C."/>
            <person name="Ramamoorthy G.K."/>
            <person name="Gryganskyi A."/>
            <person name="Culley D."/>
            <person name="Magnuson J.K."/>
            <person name="James T.Y."/>
            <person name="O'Malley M.A."/>
            <person name="Stajich J.E."/>
            <person name="Spatafora J.W."/>
            <person name="Visel A."/>
            <person name="Grigoriev I.V."/>
        </authorList>
    </citation>
    <scope>NUCLEOTIDE SEQUENCE [LARGE SCALE GENOMIC DNA]</scope>
    <source>
        <strain evidence="2 3">S4</strain>
    </source>
</reference>